<feature type="compositionally biased region" description="Basic residues" evidence="2">
    <location>
        <begin position="24"/>
        <end position="33"/>
    </location>
</feature>
<dbReference type="GO" id="GO:0008270">
    <property type="term" value="F:zinc ion binding"/>
    <property type="evidence" value="ECO:0007669"/>
    <property type="project" value="InterPro"/>
</dbReference>
<sequence length="384" mass="43749">MDGTPSSSGSNATDAPPTNSSLHKASRKSHSKTRTGCNTCKKRKIKCDETRPSCRNCIKHSVTCDFIARTIPVSIPASNPEPSINLQDLELLHNFTSSTYSTLTTDPDIRNLWKTAIIRKAIECTYVMHSVLAVSAVHLAHYRPEKRQSYMSQGLHHHQIATREATQLMSELRTEHCEHLWIFSILTIYFTLGCPRTDETSLLFGKTVFPDWIFLLTGVRHLLLKLQSESYSGVLSPVINRGSDRWLAVHEPQHENARMLNELSRRVAAAVSDETELKIYQFALHELRCQLSFVLSAGHKDLDIIDGFVWQFSVADDFLPLLNQSKPEAVAIFAHSCIILKALEKHWWVQGWGDFLLSKAWDVLDDEYRLWVQWPIEEMGWVVP</sequence>
<comment type="caution">
    <text evidence="4">The sequence shown here is derived from an EMBL/GenBank/DDBJ whole genome shotgun (WGS) entry which is preliminary data.</text>
</comment>
<dbReference type="InterPro" id="IPR021858">
    <property type="entry name" value="Fun_TF"/>
</dbReference>
<dbReference type="Proteomes" id="UP000777438">
    <property type="component" value="Unassembled WGS sequence"/>
</dbReference>
<evidence type="ECO:0000313" key="4">
    <source>
        <dbReference type="EMBL" id="KAH6874372.1"/>
    </source>
</evidence>
<proteinExistence type="predicted"/>
<dbReference type="InterPro" id="IPR053157">
    <property type="entry name" value="Sterol_Uptake_Regulator"/>
</dbReference>
<organism evidence="4 5">
    <name type="scientific">Thelonectria olida</name>
    <dbReference type="NCBI Taxonomy" id="1576542"/>
    <lineage>
        <taxon>Eukaryota</taxon>
        <taxon>Fungi</taxon>
        <taxon>Dikarya</taxon>
        <taxon>Ascomycota</taxon>
        <taxon>Pezizomycotina</taxon>
        <taxon>Sordariomycetes</taxon>
        <taxon>Hypocreomycetidae</taxon>
        <taxon>Hypocreales</taxon>
        <taxon>Nectriaceae</taxon>
        <taxon>Thelonectria</taxon>
    </lineage>
</organism>
<dbReference type="Pfam" id="PF11951">
    <property type="entry name" value="Fungal_trans_2"/>
    <property type="match status" value="1"/>
</dbReference>
<feature type="region of interest" description="Disordered" evidence="2">
    <location>
        <begin position="1"/>
        <end position="36"/>
    </location>
</feature>
<dbReference type="PANTHER" id="PTHR47784:SF5">
    <property type="entry name" value="STEROL UPTAKE CONTROL PROTEIN 2"/>
    <property type="match status" value="1"/>
</dbReference>
<dbReference type="CDD" id="cd00067">
    <property type="entry name" value="GAL4"/>
    <property type="match status" value="1"/>
</dbReference>
<accession>A0A9P8VTD2</accession>
<dbReference type="AlphaFoldDB" id="A0A9P8VTD2"/>
<dbReference type="PANTHER" id="PTHR47784">
    <property type="entry name" value="STEROL UPTAKE CONTROL PROTEIN 2"/>
    <property type="match status" value="1"/>
</dbReference>
<protein>
    <recommendedName>
        <fullName evidence="3">Zn(2)-C6 fungal-type domain-containing protein</fullName>
    </recommendedName>
</protein>
<evidence type="ECO:0000256" key="1">
    <source>
        <dbReference type="ARBA" id="ARBA00023242"/>
    </source>
</evidence>
<dbReference type="Pfam" id="PF00172">
    <property type="entry name" value="Zn_clus"/>
    <property type="match status" value="1"/>
</dbReference>
<dbReference type="InterPro" id="IPR001138">
    <property type="entry name" value="Zn2Cys6_DnaBD"/>
</dbReference>
<dbReference type="Gene3D" id="4.10.240.10">
    <property type="entry name" value="Zn(2)-C6 fungal-type DNA-binding domain"/>
    <property type="match status" value="1"/>
</dbReference>
<gene>
    <name evidence="4" type="ORF">B0T10DRAFT_415440</name>
</gene>
<dbReference type="EMBL" id="JAGPYM010000039">
    <property type="protein sequence ID" value="KAH6874372.1"/>
    <property type="molecule type" value="Genomic_DNA"/>
</dbReference>
<evidence type="ECO:0000256" key="2">
    <source>
        <dbReference type="SAM" id="MobiDB-lite"/>
    </source>
</evidence>
<reference evidence="4 5" key="1">
    <citation type="journal article" date="2021" name="Nat. Commun.">
        <title>Genetic determinants of endophytism in the Arabidopsis root mycobiome.</title>
        <authorList>
            <person name="Mesny F."/>
            <person name="Miyauchi S."/>
            <person name="Thiergart T."/>
            <person name="Pickel B."/>
            <person name="Atanasova L."/>
            <person name="Karlsson M."/>
            <person name="Huettel B."/>
            <person name="Barry K.W."/>
            <person name="Haridas S."/>
            <person name="Chen C."/>
            <person name="Bauer D."/>
            <person name="Andreopoulos W."/>
            <person name="Pangilinan J."/>
            <person name="LaButti K."/>
            <person name="Riley R."/>
            <person name="Lipzen A."/>
            <person name="Clum A."/>
            <person name="Drula E."/>
            <person name="Henrissat B."/>
            <person name="Kohler A."/>
            <person name="Grigoriev I.V."/>
            <person name="Martin F.M."/>
            <person name="Hacquard S."/>
        </authorList>
    </citation>
    <scope>NUCLEOTIDE SEQUENCE [LARGE SCALE GENOMIC DNA]</scope>
    <source>
        <strain evidence="4 5">MPI-CAGE-CH-0241</strain>
    </source>
</reference>
<evidence type="ECO:0000313" key="5">
    <source>
        <dbReference type="Proteomes" id="UP000777438"/>
    </source>
</evidence>
<dbReference type="OrthoDB" id="416217at2759"/>
<keyword evidence="1" id="KW-0539">Nucleus</keyword>
<evidence type="ECO:0000259" key="3">
    <source>
        <dbReference type="PROSITE" id="PS50048"/>
    </source>
</evidence>
<dbReference type="PROSITE" id="PS50048">
    <property type="entry name" value="ZN2_CY6_FUNGAL_2"/>
    <property type="match status" value="1"/>
</dbReference>
<dbReference type="SMART" id="SM00066">
    <property type="entry name" value="GAL4"/>
    <property type="match status" value="1"/>
</dbReference>
<name>A0A9P8VTD2_9HYPO</name>
<dbReference type="InterPro" id="IPR036864">
    <property type="entry name" value="Zn2-C6_fun-type_DNA-bd_sf"/>
</dbReference>
<dbReference type="PROSITE" id="PS00463">
    <property type="entry name" value="ZN2_CY6_FUNGAL_1"/>
    <property type="match status" value="1"/>
</dbReference>
<feature type="domain" description="Zn(2)-C6 fungal-type" evidence="3">
    <location>
        <begin position="36"/>
        <end position="66"/>
    </location>
</feature>
<feature type="compositionally biased region" description="Polar residues" evidence="2">
    <location>
        <begin position="1"/>
        <end position="23"/>
    </location>
</feature>
<dbReference type="SUPFAM" id="SSF57701">
    <property type="entry name" value="Zn2/Cys6 DNA-binding domain"/>
    <property type="match status" value="1"/>
</dbReference>
<keyword evidence="5" id="KW-1185">Reference proteome</keyword>
<dbReference type="GO" id="GO:0001228">
    <property type="term" value="F:DNA-binding transcription activator activity, RNA polymerase II-specific"/>
    <property type="evidence" value="ECO:0007669"/>
    <property type="project" value="TreeGrafter"/>
</dbReference>